<evidence type="ECO:0000259" key="2">
    <source>
        <dbReference type="Pfam" id="PF13568"/>
    </source>
</evidence>
<protein>
    <submittedName>
        <fullName evidence="3">PorT family protein</fullName>
    </submittedName>
</protein>
<gene>
    <name evidence="3" type="ORF">I2I01_09355</name>
</gene>
<keyword evidence="4" id="KW-1185">Reference proteome</keyword>
<dbReference type="InterPro" id="IPR025665">
    <property type="entry name" value="Beta-barrel_OMP_2"/>
</dbReference>
<sequence>MKKIFLFLLLAVASGPAAFAQAAPGGAQSSKDYTGGAVTESGNTGFGVKGGYNLSGIRGDDVVGLNRNSLSSFHAGVYGQFGFNDFSSIQAELLYSRQGFSADFTPTGSSTKTTQTFHLDYVSLPIMYVGNFTDNFSFHVGPQVSLLVNANNGSSLDFAANGIHSFDYGGVGGLEARFGPARLGARYNLSLGKLFKSPDNPNAAGAYVASQYKNSNIYNNLLQVYVGFGFTQ</sequence>
<keyword evidence="1" id="KW-0732">Signal</keyword>
<feature type="chain" id="PRO_5037611397" evidence="1">
    <location>
        <begin position="23"/>
        <end position="232"/>
    </location>
</feature>
<evidence type="ECO:0000313" key="3">
    <source>
        <dbReference type="EMBL" id="MBF9141839.1"/>
    </source>
</evidence>
<feature type="signal peptide" evidence="1">
    <location>
        <begin position="1"/>
        <end position="22"/>
    </location>
</feature>
<dbReference type="Proteomes" id="UP000645610">
    <property type="component" value="Unassembled WGS sequence"/>
</dbReference>
<comment type="caution">
    <text evidence="3">The sequence shown here is derived from an EMBL/GenBank/DDBJ whole genome shotgun (WGS) entry which is preliminary data.</text>
</comment>
<organism evidence="3 4">
    <name type="scientific">Hymenobacter properus</name>
    <dbReference type="NCBI Taxonomy" id="2791026"/>
    <lineage>
        <taxon>Bacteria</taxon>
        <taxon>Pseudomonadati</taxon>
        <taxon>Bacteroidota</taxon>
        <taxon>Cytophagia</taxon>
        <taxon>Cytophagales</taxon>
        <taxon>Hymenobacteraceae</taxon>
        <taxon>Hymenobacter</taxon>
    </lineage>
</organism>
<proteinExistence type="predicted"/>
<evidence type="ECO:0000313" key="4">
    <source>
        <dbReference type="Proteomes" id="UP000645610"/>
    </source>
</evidence>
<accession>A0A931FMN3</accession>
<evidence type="ECO:0000256" key="1">
    <source>
        <dbReference type="SAM" id="SignalP"/>
    </source>
</evidence>
<feature type="domain" description="Outer membrane protein beta-barrel" evidence="2">
    <location>
        <begin position="31"/>
        <end position="195"/>
    </location>
</feature>
<dbReference type="Pfam" id="PF13568">
    <property type="entry name" value="OMP_b-brl_2"/>
    <property type="match status" value="1"/>
</dbReference>
<dbReference type="EMBL" id="JADQDP010000002">
    <property type="protein sequence ID" value="MBF9141839.1"/>
    <property type="molecule type" value="Genomic_DNA"/>
</dbReference>
<name>A0A931FMN3_9BACT</name>
<dbReference type="RefSeq" id="WP_196286180.1">
    <property type="nucleotide sequence ID" value="NZ_JADQDP010000002.1"/>
</dbReference>
<dbReference type="AlphaFoldDB" id="A0A931FMN3"/>
<reference evidence="3 4" key="1">
    <citation type="submission" date="2020-11" db="EMBL/GenBank/DDBJ databases">
        <authorList>
            <person name="Kim M.K."/>
        </authorList>
    </citation>
    <scope>NUCLEOTIDE SEQUENCE [LARGE SCALE GENOMIC DNA]</scope>
    <source>
        <strain evidence="3 4">BT439</strain>
    </source>
</reference>